<feature type="compositionally biased region" description="Low complexity" evidence="1">
    <location>
        <begin position="232"/>
        <end position="257"/>
    </location>
</feature>
<protein>
    <submittedName>
        <fullName evidence="2">Reticulocyte-binding protein 2 -like protein a</fullName>
    </submittedName>
</protein>
<feature type="region of interest" description="Disordered" evidence="1">
    <location>
        <begin position="232"/>
        <end position="312"/>
    </location>
</feature>
<evidence type="ECO:0000313" key="3">
    <source>
        <dbReference type="Proteomes" id="UP001056012"/>
    </source>
</evidence>
<reference evidence="2" key="1">
    <citation type="submission" date="2021-12" db="EMBL/GenBank/DDBJ databases">
        <title>Curvularia clavata genome.</title>
        <authorList>
            <person name="Cao Y."/>
        </authorList>
    </citation>
    <scope>NUCLEOTIDE SEQUENCE</scope>
    <source>
        <strain evidence="2">Yc1106</strain>
    </source>
</reference>
<feature type="region of interest" description="Disordered" evidence="1">
    <location>
        <begin position="334"/>
        <end position="356"/>
    </location>
</feature>
<dbReference type="EMBL" id="CP089275">
    <property type="protein sequence ID" value="USP75281.1"/>
    <property type="molecule type" value="Genomic_DNA"/>
</dbReference>
<feature type="compositionally biased region" description="Basic and acidic residues" evidence="1">
    <location>
        <begin position="72"/>
        <end position="176"/>
    </location>
</feature>
<dbReference type="Proteomes" id="UP001056012">
    <property type="component" value="Chromosome 2"/>
</dbReference>
<dbReference type="VEuPathDB" id="FungiDB:yc1106_02555"/>
<dbReference type="GO" id="GO:0005737">
    <property type="term" value="C:cytoplasm"/>
    <property type="evidence" value="ECO:0007669"/>
    <property type="project" value="TreeGrafter"/>
</dbReference>
<feature type="region of interest" description="Disordered" evidence="1">
    <location>
        <begin position="384"/>
        <end position="480"/>
    </location>
</feature>
<feature type="compositionally biased region" description="Basic and acidic residues" evidence="1">
    <location>
        <begin position="465"/>
        <end position="480"/>
    </location>
</feature>
<organism evidence="2 3">
    <name type="scientific">Curvularia clavata</name>
    <dbReference type="NCBI Taxonomy" id="95742"/>
    <lineage>
        <taxon>Eukaryota</taxon>
        <taxon>Fungi</taxon>
        <taxon>Dikarya</taxon>
        <taxon>Ascomycota</taxon>
        <taxon>Pezizomycotina</taxon>
        <taxon>Dothideomycetes</taxon>
        <taxon>Pleosporomycetidae</taxon>
        <taxon>Pleosporales</taxon>
        <taxon>Pleosporineae</taxon>
        <taxon>Pleosporaceae</taxon>
        <taxon>Curvularia</taxon>
    </lineage>
</organism>
<name>A0A9Q8Z305_CURCL</name>
<sequence>MCRFTIATLECGHPQEDHVDTYGCPYFQRSNLHCDRDNPNYKDRFTIRTTDREGICNRCLSVARKREEEAIEREQRKYDEQRRREAKEREEELRRGEREVLEKGHRQAEEERQAERRRREEAQRAQERQKRASDERIREIERKSREEYDRQIQNQMEKDMEYMMKKSREEAERREREEEEEIQRALAESARLIQSERSSRDESFFFLQPASGSRDLSEGRIESWIESMSRTTTTTTITHNHNQSSHNNTSYNQTSASPPSPPATPPTRKASSPPLPPPLPIAAPKSPINKSASRPPPPPAPKPAGQVKEINYSLPAVGDQKIGRFRLGSRAVPIHESQDIPETPITPAKPLTPSSPAPFVRLGGAIPASDVPIVREIKGQVMPVDSTTARTGPPLLRKQSDAAPVRKGPPPPVPDRSGKDPQLEAMLAKRRAWEPEEDEGAITPPRSPGKGVMDEKARRLTAVEFDSKRKMGWKKDEDDD</sequence>
<evidence type="ECO:0000256" key="1">
    <source>
        <dbReference type="SAM" id="MobiDB-lite"/>
    </source>
</evidence>
<dbReference type="AlphaFoldDB" id="A0A9Q8Z305"/>
<dbReference type="PANTHER" id="PTHR23330">
    <property type="entry name" value="P300 TRANSCRIPTIONAL COFACTOR JMY-RELATED"/>
    <property type="match status" value="1"/>
</dbReference>
<dbReference type="PANTHER" id="PTHR23330:SF9">
    <property type="entry name" value="PROLINE-RICH PROTEIN 11"/>
    <property type="match status" value="1"/>
</dbReference>
<evidence type="ECO:0000313" key="2">
    <source>
        <dbReference type="EMBL" id="USP75281.1"/>
    </source>
</evidence>
<gene>
    <name evidence="2" type="ORF">yc1106_02555</name>
</gene>
<feature type="region of interest" description="Disordered" evidence="1">
    <location>
        <begin position="72"/>
        <end position="219"/>
    </location>
</feature>
<accession>A0A9Q8Z305</accession>
<dbReference type="OrthoDB" id="3799287at2759"/>
<keyword evidence="3" id="KW-1185">Reference proteome</keyword>
<proteinExistence type="predicted"/>